<reference evidence="1 2" key="1">
    <citation type="submission" date="2015-09" db="EMBL/GenBank/DDBJ databases">
        <authorList>
            <consortium name="Pathogen Informatics"/>
        </authorList>
    </citation>
    <scope>NUCLEOTIDE SEQUENCE [LARGE SCALE GENOMIC DNA]</scope>
    <source>
        <strain evidence="1 2">2789STDY5608840</strain>
    </source>
</reference>
<dbReference type="STRING" id="338188.ERS852397_03159"/>
<dbReference type="GO" id="GO:0001681">
    <property type="term" value="F:sialate O-acetylesterase activity"/>
    <property type="evidence" value="ECO:0007669"/>
    <property type="project" value="UniProtKB-EC"/>
</dbReference>
<dbReference type="AlphaFoldDB" id="A0A174JBA8"/>
<dbReference type="Proteomes" id="UP000095517">
    <property type="component" value="Unassembled WGS sequence"/>
</dbReference>
<name>A0A174JBA8_9BACE</name>
<sequence length="117" mass="13046">MVTIVIVSALSPYQESKTFKSGQISKKKNGKYLHWKQHIGNELCIHPSPKEPVGLRLATLALTQTYGVRKLPSTGPMMTNVEYTDGKAIVAFDNARAGLFPTFEQLEGFDIQNRYMG</sequence>
<accession>A0A174JBA8</accession>
<protein>
    <submittedName>
        <fullName evidence="1">Domain of uncharacterized function (DUF303)</fullName>
        <ecNumber evidence="1">3.1.1.53</ecNumber>
    </submittedName>
</protein>
<organism evidence="1 2">
    <name type="scientific">Bacteroides finegoldii</name>
    <dbReference type="NCBI Taxonomy" id="338188"/>
    <lineage>
        <taxon>Bacteria</taxon>
        <taxon>Pseudomonadati</taxon>
        <taxon>Bacteroidota</taxon>
        <taxon>Bacteroidia</taxon>
        <taxon>Bacteroidales</taxon>
        <taxon>Bacteroidaceae</taxon>
        <taxon>Bacteroides</taxon>
    </lineage>
</organism>
<proteinExistence type="predicted"/>
<dbReference type="EC" id="3.1.1.53" evidence="1"/>
<dbReference type="EMBL" id="CYZH01000021">
    <property type="protein sequence ID" value="CUO94465.1"/>
    <property type="molecule type" value="Genomic_DNA"/>
</dbReference>
<evidence type="ECO:0000313" key="2">
    <source>
        <dbReference type="Proteomes" id="UP000095517"/>
    </source>
</evidence>
<evidence type="ECO:0000313" key="1">
    <source>
        <dbReference type="EMBL" id="CUO94465.1"/>
    </source>
</evidence>
<keyword evidence="1" id="KW-0378">Hydrolase</keyword>
<gene>
    <name evidence="1" type="ORF">ERS852397_03159</name>
</gene>